<evidence type="ECO:0000313" key="1">
    <source>
        <dbReference type="EMBL" id="KAI5664841.1"/>
    </source>
</evidence>
<proteinExistence type="predicted"/>
<dbReference type="Proteomes" id="UP001060085">
    <property type="component" value="Linkage Group LG05"/>
</dbReference>
<evidence type="ECO:0000313" key="2">
    <source>
        <dbReference type="Proteomes" id="UP001060085"/>
    </source>
</evidence>
<sequence length="1866" mass="207292">MELGPENSILKMKGSETESPRIPITPAKPGLKEPESICKSAQVQLPQPNWVNIQQISAQTEMLKANCSESGSGLHNWEATVGSESQQVYRVGSESQVYGVGGMSAYNKFSMENADNWSTFSFKNLLALADAGGGAATAPAPAVFSAESRSSTSTFTPQMEHTHFQTIPGGNSPLAINGLFLEPRIQTVPDAPNCGIANPSALSFDLNSLPVSMTDAGSSAGISSKFVPITPDPTNRAMQEKYSRSYMPNLCTSEIAKDIDGLSEVAVTFDFDKHQITGQAELVENVSCATDSPIWEVDQEPGKGSEQLSEMGKTPQQKLRRRKHRPKVVDESKPKRTPRQTPVKPASPQGVTTVKRKYVRKNTVSRPEDSPSEGRTDGTALGTQTPIPAEMPRTKRKYVRRKGMDQPKTTPMEEGTNETNDSQAARVTRRSCRKSLNFDSENQVAEGSTCQPYPDTNSQVAERSPHQQGSNVDSQVAEGSIHQPSSKVDANPNGEISYACGQSVSTLNIEQGMNVTSEKPAVGMAYDLTHSTNKALSYLSTKTQAPCPSTPFKNEQLPSKSSVSNPNECTRGKCQIVFSDVTHDKEAINSDDQCPTRTSISNCSSSVYLTQEKQITGLKRPFSTIQEPKSCSINATGSHYNSLQVYLDRCPPNEYAKESTPSMYFPAIYKKKRSEKVYSYAASSTMSAVASENAFRSKTIPEVPAAHQGSNSNTAQLAAADGAQQERHNFECLLAMGNTERSTKKRSKGPTRVRDLASLLDISRKFPNSSKDGMAPSRIHQGNVSQGPNTCMDALVADIRPTLSTKKRSKRNVIGLAQAMMSKNVSPIDAIIQQFNHLHISEGQHALVAYHQGHARKNFLVAYQRNGTMIPFEDTFEPIRRRRPRPKVDLDDETTRVWRLLLENINSEGIDGTDDEKIKWWEGQREVFRGRADSFIARMRLVQGDRRFTPWKGSVLDSVVGVFLTQNVSDHLSSSAFISMASRFPIKASCTPASTCEEGTSEEPVVVDPDDTIEWHKRVSDQQTSDQDPMNLQDMKYNEEVEISNRNFFGDTSECIKSTENSKSPSPDSSDFGPNTYIAEQVNRLDTQNSKALPSLEGYLREFDDVMSSQNSAVSPQHSVDSIGQAANKTESCCRSSSGTEPTHNDCSTASFVELLHMAGTTMLHGIYYQGNKQEASNMDMSKKSEDTASNSQGHQEPREENELSPTEQSGLSEESAAGASFHDIAVSFGEVQKLSLGNHTSADNNPRPAEVSEAELDSKVKRQRNSDNEIPNVSGITSTVHEASNLVETVHKMNPNTSNSKRLRNGKEKKVDVDWDSLRKQAQANGKRRERTANTMDSVDWEAVRCAHVDEIAETIKERGMNNMLAERIQDFLNRMVRDHGSIDLEWLRDVPPDQAKEYLLSIRGLGLKSVECVRLLTLHHLAFPVDTNVGRIAVRLGWVPLQPLPESLQLHLLELYPVLESIQKYLWPRLCKLDQRTLYELHYQMITFGKVFCTKSKPNCNSCPMRGECRHFASAFASARLALPAPEEKSIIVSTTKDKPADRNQAEKVDHLMLPQPEPNQSLQAWSQPTSEPIIEEPATPGPIVEVPSTPEPEQMQGVGVDIEDTFVEDADEIPRIDLNFEQLNQNIRQYMPKNAELQESKMSNALVVLTPEAASIPMPKLKNISRLRTEHRVYELPDDHPLVKELDRRQPDDPCPYLLAIWRPGETIDSVQPPEKKCCSQEFGKLCNEETCFSCNSIREAKSQIVRGTLLIPCRTAMRGSFPLNGTYFQVNEVFADHESSLKPIVVPRDYLWNLHRRIVYFGTSIPTIFKGLSDKEIQYCFWRGFVCVRGFDRQVRAPRPLIARLHFPASKMTRTRGKVDES</sequence>
<protein>
    <submittedName>
        <fullName evidence="1">Uncharacterized protein</fullName>
    </submittedName>
</protein>
<keyword evidence="2" id="KW-1185">Reference proteome</keyword>
<reference evidence="2" key="1">
    <citation type="journal article" date="2023" name="Nat. Plants">
        <title>Single-cell RNA sequencing provides a high-resolution roadmap for understanding the multicellular compartmentation of specialized metabolism.</title>
        <authorList>
            <person name="Sun S."/>
            <person name="Shen X."/>
            <person name="Li Y."/>
            <person name="Li Y."/>
            <person name="Wang S."/>
            <person name="Li R."/>
            <person name="Zhang H."/>
            <person name="Shen G."/>
            <person name="Guo B."/>
            <person name="Wei J."/>
            <person name="Xu J."/>
            <person name="St-Pierre B."/>
            <person name="Chen S."/>
            <person name="Sun C."/>
        </authorList>
    </citation>
    <scope>NUCLEOTIDE SEQUENCE [LARGE SCALE GENOMIC DNA]</scope>
</reference>
<accession>A0ACC0AVQ9</accession>
<organism evidence="1 2">
    <name type="scientific">Catharanthus roseus</name>
    <name type="common">Madagascar periwinkle</name>
    <name type="synonym">Vinca rosea</name>
    <dbReference type="NCBI Taxonomy" id="4058"/>
    <lineage>
        <taxon>Eukaryota</taxon>
        <taxon>Viridiplantae</taxon>
        <taxon>Streptophyta</taxon>
        <taxon>Embryophyta</taxon>
        <taxon>Tracheophyta</taxon>
        <taxon>Spermatophyta</taxon>
        <taxon>Magnoliopsida</taxon>
        <taxon>eudicotyledons</taxon>
        <taxon>Gunneridae</taxon>
        <taxon>Pentapetalae</taxon>
        <taxon>asterids</taxon>
        <taxon>lamiids</taxon>
        <taxon>Gentianales</taxon>
        <taxon>Apocynaceae</taxon>
        <taxon>Rauvolfioideae</taxon>
        <taxon>Vinceae</taxon>
        <taxon>Catharanthinae</taxon>
        <taxon>Catharanthus</taxon>
    </lineage>
</organism>
<name>A0ACC0AVQ9_CATRO</name>
<gene>
    <name evidence="1" type="ORF">M9H77_24164</name>
</gene>
<comment type="caution">
    <text evidence="1">The sequence shown here is derived from an EMBL/GenBank/DDBJ whole genome shotgun (WGS) entry which is preliminary data.</text>
</comment>
<dbReference type="EMBL" id="CM044705">
    <property type="protein sequence ID" value="KAI5664841.1"/>
    <property type="molecule type" value="Genomic_DNA"/>
</dbReference>